<comment type="subcellular location">
    <subcellularLocation>
        <location evidence="1 4">Bacterial flagellum basal body</location>
    </subcellularLocation>
</comment>
<dbReference type="PRINTS" id="PR01006">
    <property type="entry name" value="FLGHOOKFLIE"/>
</dbReference>
<dbReference type="GO" id="GO:0003774">
    <property type="term" value="F:cytoskeletal motor activity"/>
    <property type="evidence" value="ECO:0007669"/>
    <property type="project" value="InterPro"/>
</dbReference>
<dbReference type="PANTHER" id="PTHR34653">
    <property type="match status" value="1"/>
</dbReference>
<evidence type="ECO:0000256" key="3">
    <source>
        <dbReference type="ARBA" id="ARBA00023143"/>
    </source>
</evidence>
<name>A0AA45L9Z4_9PSEU</name>
<evidence type="ECO:0000313" key="6">
    <source>
        <dbReference type="Proteomes" id="UP000677152"/>
    </source>
</evidence>
<evidence type="ECO:0000256" key="2">
    <source>
        <dbReference type="ARBA" id="ARBA00009272"/>
    </source>
</evidence>
<accession>A0AA45L9Z4</accession>
<keyword evidence="5" id="KW-0966">Cell projection</keyword>
<proteinExistence type="inferred from homology"/>
<dbReference type="GO" id="GO:0005198">
    <property type="term" value="F:structural molecule activity"/>
    <property type="evidence" value="ECO:0007669"/>
    <property type="project" value="InterPro"/>
</dbReference>
<keyword evidence="3 4" id="KW-0975">Bacterial flagellum</keyword>
<dbReference type="Pfam" id="PF02049">
    <property type="entry name" value="FliE"/>
    <property type="match status" value="1"/>
</dbReference>
<dbReference type="PANTHER" id="PTHR34653:SF1">
    <property type="entry name" value="FLAGELLAR HOOK-BASAL BODY COMPLEX PROTEIN FLIE"/>
    <property type="match status" value="1"/>
</dbReference>
<keyword evidence="5" id="KW-0282">Flagellum</keyword>
<keyword evidence="5" id="KW-0969">Cilium</keyword>
<dbReference type="Proteomes" id="UP000677152">
    <property type="component" value="Chromosome"/>
</dbReference>
<dbReference type="AlphaFoldDB" id="A0AA45L9Z4"/>
<dbReference type="GO" id="GO:0009425">
    <property type="term" value="C:bacterial-type flagellum basal body"/>
    <property type="evidence" value="ECO:0007669"/>
    <property type="project" value="UniProtKB-SubCell"/>
</dbReference>
<evidence type="ECO:0000256" key="1">
    <source>
        <dbReference type="ARBA" id="ARBA00004117"/>
    </source>
</evidence>
<evidence type="ECO:0000313" key="5">
    <source>
        <dbReference type="EMBL" id="QUF06041.1"/>
    </source>
</evidence>
<dbReference type="HAMAP" id="MF_00724">
    <property type="entry name" value="FliE"/>
    <property type="match status" value="1"/>
</dbReference>
<sequence length="105" mass="10310">MTAPIAAIGGSPTPPAVVAPIAATGADSATAAGSASGSLFSGVLDGIQQAQAKSDSLAVQAATGTLGDVHDYLAASTEAGLRVQMTVAIRNKAVEAFNEIMRLQA</sequence>
<evidence type="ECO:0000256" key="4">
    <source>
        <dbReference type="HAMAP-Rule" id="MF_00724"/>
    </source>
</evidence>
<dbReference type="GO" id="GO:0071973">
    <property type="term" value="P:bacterial-type flagellum-dependent cell motility"/>
    <property type="evidence" value="ECO:0007669"/>
    <property type="project" value="InterPro"/>
</dbReference>
<reference evidence="5" key="1">
    <citation type="submission" date="2021-04" db="EMBL/GenBank/DDBJ databases">
        <title>Genomic sequence of Actinosynnema pretiosum subsp. pretiosum ATCC 31280 (C-14919).</title>
        <authorList>
            <person name="Bai L."/>
            <person name="Wang X."/>
            <person name="Xiao Y."/>
        </authorList>
    </citation>
    <scope>NUCLEOTIDE SEQUENCE</scope>
    <source>
        <strain evidence="5">ATCC 31280</strain>
    </source>
</reference>
<gene>
    <name evidence="4" type="primary">fliE</name>
    <name evidence="5" type="ORF">KCV87_08270</name>
</gene>
<organism evidence="5 6">
    <name type="scientific">Actinosynnema pretiosum subsp. pretiosum</name>
    <dbReference type="NCBI Taxonomy" id="103721"/>
    <lineage>
        <taxon>Bacteria</taxon>
        <taxon>Bacillati</taxon>
        <taxon>Actinomycetota</taxon>
        <taxon>Actinomycetes</taxon>
        <taxon>Pseudonocardiales</taxon>
        <taxon>Pseudonocardiaceae</taxon>
        <taxon>Actinosynnema</taxon>
    </lineage>
</organism>
<dbReference type="EMBL" id="CP073249">
    <property type="protein sequence ID" value="QUF06041.1"/>
    <property type="molecule type" value="Genomic_DNA"/>
</dbReference>
<dbReference type="InterPro" id="IPR001624">
    <property type="entry name" value="FliE"/>
</dbReference>
<comment type="similarity">
    <text evidence="2 4">Belongs to the FliE family.</text>
</comment>
<protein>
    <recommendedName>
        <fullName evidence="4">Flagellar hook-basal body complex protein FliE</fullName>
    </recommendedName>
</protein>